<protein>
    <recommendedName>
        <fullName evidence="4">MAPEG family protein</fullName>
    </recommendedName>
</protein>
<evidence type="ECO:0000313" key="3">
    <source>
        <dbReference type="Proteomes" id="UP000198677"/>
    </source>
</evidence>
<sequence length="164" mass="17352">MERTPLDVEDSASRISAYVYGNILVLTALIPLNNASTTHAALVVIGTSLSTFVAHAFAESVGRSARIGRPLTTAEHVEELRDSVPILTSGLVPAAVVGISALGAFEQQTALLLAELWVVSRIAGLGIVITRLRGEKLSRRSLRACFVLAFVAIAVVAVKLILTH</sequence>
<feature type="transmembrane region" description="Helical" evidence="1">
    <location>
        <begin position="111"/>
        <end position="130"/>
    </location>
</feature>
<organism evidence="2 3">
    <name type="scientific">Rhodococcus maanshanensis</name>
    <dbReference type="NCBI Taxonomy" id="183556"/>
    <lineage>
        <taxon>Bacteria</taxon>
        <taxon>Bacillati</taxon>
        <taxon>Actinomycetota</taxon>
        <taxon>Actinomycetes</taxon>
        <taxon>Mycobacteriales</taxon>
        <taxon>Nocardiaceae</taxon>
        <taxon>Rhodococcus</taxon>
    </lineage>
</organism>
<keyword evidence="1" id="KW-0472">Membrane</keyword>
<name>A0A1H7W5S0_9NOCA</name>
<gene>
    <name evidence="2" type="ORF">SAMN05444583_1253</name>
</gene>
<evidence type="ECO:0000256" key="1">
    <source>
        <dbReference type="SAM" id="Phobius"/>
    </source>
</evidence>
<feature type="transmembrane region" description="Helical" evidence="1">
    <location>
        <begin position="38"/>
        <end position="58"/>
    </location>
</feature>
<accession>A0A1H7W5S0</accession>
<feature type="transmembrane region" description="Helical" evidence="1">
    <location>
        <begin position="142"/>
        <end position="162"/>
    </location>
</feature>
<reference evidence="3" key="1">
    <citation type="submission" date="2016-10" db="EMBL/GenBank/DDBJ databases">
        <authorList>
            <person name="Varghese N."/>
            <person name="Submissions S."/>
        </authorList>
    </citation>
    <scope>NUCLEOTIDE SEQUENCE [LARGE SCALE GENOMIC DNA]</scope>
    <source>
        <strain evidence="3">DSM 44675</strain>
    </source>
</reference>
<dbReference type="Proteomes" id="UP000198677">
    <property type="component" value="Unassembled WGS sequence"/>
</dbReference>
<keyword evidence="3" id="KW-1185">Reference proteome</keyword>
<keyword evidence="1" id="KW-1133">Transmembrane helix</keyword>
<evidence type="ECO:0008006" key="4">
    <source>
        <dbReference type="Google" id="ProtNLM"/>
    </source>
</evidence>
<dbReference type="AlphaFoldDB" id="A0A1H7W5S0"/>
<keyword evidence="1" id="KW-0812">Transmembrane</keyword>
<dbReference type="OrthoDB" id="5193366at2"/>
<feature type="transmembrane region" description="Helical" evidence="1">
    <location>
        <begin position="12"/>
        <end position="32"/>
    </location>
</feature>
<dbReference type="EMBL" id="FOAW01000025">
    <property type="protein sequence ID" value="SEM16866.1"/>
    <property type="molecule type" value="Genomic_DNA"/>
</dbReference>
<feature type="transmembrane region" description="Helical" evidence="1">
    <location>
        <begin position="86"/>
        <end position="105"/>
    </location>
</feature>
<proteinExistence type="predicted"/>
<dbReference type="RefSeq" id="WP_072753105.1">
    <property type="nucleotide sequence ID" value="NZ_FOAW01000025.1"/>
</dbReference>
<evidence type="ECO:0000313" key="2">
    <source>
        <dbReference type="EMBL" id="SEM16866.1"/>
    </source>
</evidence>